<dbReference type="EMBL" id="BJXX01000127">
    <property type="protein sequence ID" value="GEN35348.1"/>
    <property type="molecule type" value="Genomic_DNA"/>
</dbReference>
<evidence type="ECO:0000313" key="1">
    <source>
        <dbReference type="EMBL" id="GEN35348.1"/>
    </source>
</evidence>
<protein>
    <recommendedName>
        <fullName evidence="3">Metallo-beta-lactamase domain-containing protein</fullName>
    </recommendedName>
</protein>
<organism evidence="1 2">
    <name type="scientific">Aneurinibacillus danicus</name>
    <dbReference type="NCBI Taxonomy" id="267746"/>
    <lineage>
        <taxon>Bacteria</taxon>
        <taxon>Bacillati</taxon>
        <taxon>Bacillota</taxon>
        <taxon>Bacilli</taxon>
        <taxon>Bacillales</taxon>
        <taxon>Paenibacillaceae</taxon>
        <taxon>Aneurinibacillus group</taxon>
        <taxon>Aneurinibacillus</taxon>
    </lineage>
</organism>
<name>A0A511VBN8_9BACL</name>
<comment type="caution">
    <text evidence="1">The sequence shown here is derived from an EMBL/GenBank/DDBJ whole genome shotgun (WGS) entry which is preliminary data.</text>
</comment>
<evidence type="ECO:0000313" key="2">
    <source>
        <dbReference type="Proteomes" id="UP000321157"/>
    </source>
</evidence>
<gene>
    <name evidence="1" type="ORF">ADA01nite_28080</name>
</gene>
<dbReference type="OrthoDB" id="9761531at2"/>
<reference evidence="1 2" key="1">
    <citation type="submission" date="2019-07" db="EMBL/GenBank/DDBJ databases">
        <title>Whole genome shotgun sequence of Aneurinibacillus danicus NBRC 102444.</title>
        <authorList>
            <person name="Hosoyama A."/>
            <person name="Uohara A."/>
            <person name="Ohji S."/>
            <person name="Ichikawa N."/>
        </authorList>
    </citation>
    <scope>NUCLEOTIDE SEQUENCE [LARGE SCALE GENOMIC DNA]</scope>
    <source>
        <strain evidence="1 2">NBRC 102444</strain>
    </source>
</reference>
<dbReference type="Proteomes" id="UP000321157">
    <property type="component" value="Unassembled WGS sequence"/>
</dbReference>
<dbReference type="RefSeq" id="WP_146810885.1">
    <property type="nucleotide sequence ID" value="NZ_BJXX01000127.1"/>
</dbReference>
<dbReference type="PANTHER" id="PTHR30619:SF1">
    <property type="entry name" value="RECOMBINATION PROTEIN 2"/>
    <property type="match status" value="1"/>
</dbReference>
<evidence type="ECO:0008006" key="3">
    <source>
        <dbReference type="Google" id="ProtNLM"/>
    </source>
</evidence>
<dbReference type="InterPro" id="IPR052159">
    <property type="entry name" value="Competence_DNA_uptake"/>
</dbReference>
<keyword evidence="2" id="KW-1185">Reference proteome</keyword>
<dbReference type="InterPro" id="IPR036866">
    <property type="entry name" value="RibonucZ/Hydroxyglut_hydro"/>
</dbReference>
<dbReference type="SUPFAM" id="SSF56281">
    <property type="entry name" value="Metallo-hydrolase/oxidoreductase"/>
    <property type="match status" value="1"/>
</dbReference>
<sequence>MKLTNKFIKLNDKLSIYVIGYEKKGESILVNFADKFFGVVDCYRTSQYSKTVEFIQSLGINHLDFVCWTHTDEDHTLGLSEVMENYVDYEKTMFITPEGFAPKEIFSKFEDDFDVEYKRIFELAEQNIHPANHFSANHGFSRTFYYNFAGSTTPLKLELKSYSPLSHIVKGLSLKVVESYFSEHNKIRSHPNFFSITLRLLITHPDIVPISVCLTSDLDNYVIKKMLRNEAEDCFSDNLIMKIPHHGSPNSNEIFRFINSLSHAVTTTYSSSSLPRPEIINQYKSKKSIVSNTGFKSGDFGIVHYDVFLKKHPVNLVKVTHMGAADYC</sequence>
<dbReference type="AlphaFoldDB" id="A0A511VBN8"/>
<proteinExistence type="predicted"/>
<accession>A0A511VBN8</accession>
<dbReference type="PANTHER" id="PTHR30619">
    <property type="entry name" value="DNA INTERNALIZATION/COMPETENCE PROTEIN COMEC/REC2"/>
    <property type="match status" value="1"/>
</dbReference>
<dbReference type="Gene3D" id="3.60.15.10">
    <property type="entry name" value="Ribonuclease Z/Hydroxyacylglutathione hydrolase-like"/>
    <property type="match status" value="1"/>
</dbReference>